<comment type="similarity">
    <text evidence="4">Belongs to the SIMIBI class G3E GTPase family. ZNG1 subfamily.</text>
</comment>
<dbReference type="GO" id="GO:0000166">
    <property type="term" value="F:nucleotide binding"/>
    <property type="evidence" value="ECO:0007669"/>
    <property type="project" value="UniProtKB-KW"/>
</dbReference>
<organism evidence="7 8">
    <name type="scientific">Heliophilum fasciatum</name>
    <dbReference type="NCBI Taxonomy" id="35700"/>
    <lineage>
        <taxon>Bacteria</taxon>
        <taxon>Bacillati</taxon>
        <taxon>Bacillota</taxon>
        <taxon>Clostridia</taxon>
        <taxon>Eubacteriales</taxon>
        <taxon>Heliobacteriaceae</taxon>
        <taxon>Heliophilum</taxon>
    </lineage>
</organism>
<keyword evidence="8" id="KW-1185">Reference proteome</keyword>
<evidence type="ECO:0000256" key="4">
    <source>
        <dbReference type="ARBA" id="ARBA00034320"/>
    </source>
</evidence>
<evidence type="ECO:0000259" key="6">
    <source>
        <dbReference type="SMART" id="SM00833"/>
    </source>
</evidence>
<dbReference type="SUPFAM" id="SSF90002">
    <property type="entry name" value="Hypothetical protein YjiA, C-terminal domain"/>
    <property type="match status" value="1"/>
</dbReference>
<dbReference type="GO" id="GO:0005737">
    <property type="term" value="C:cytoplasm"/>
    <property type="evidence" value="ECO:0007669"/>
    <property type="project" value="TreeGrafter"/>
</dbReference>
<gene>
    <name evidence="7" type="ORF">EDD73_101123</name>
</gene>
<keyword evidence="1" id="KW-0547">Nucleotide-binding</keyword>
<dbReference type="InterPro" id="IPR003495">
    <property type="entry name" value="CobW/HypB/UreG_nucleotide-bd"/>
</dbReference>
<dbReference type="InterPro" id="IPR036627">
    <property type="entry name" value="CobW-likC_sf"/>
</dbReference>
<dbReference type="InterPro" id="IPR051316">
    <property type="entry name" value="Zinc-reg_GTPase_activator"/>
</dbReference>
<dbReference type="Gene3D" id="3.30.1220.10">
    <property type="entry name" value="CobW-like, C-terminal domain"/>
    <property type="match status" value="1"/>
</dbReference>
<dbReference type="SUPFAM" id="SSF52540">
    <property type="entry name" value="P-loop containing nucleoside triphosphate hydrolases"/>
    <property type="match status" value="1"/>
</dbReference>
<reference evidence="7 8" key="1">
    <citation type="submission" date="2019-03" db="EMBL/GenBank/DDBJ databases">
        <title>Genomic Encyclopedia of Type Strains, Phase IV (KMG-IV): sequencing the most valuable type-strain genomes for metagenomic binning, comparative biology and taxonomic classification.</title>
        <authorList>
            <person name="Goeker M."/>
        </authorList>
    </citation>
    <scope>NUCLEOTIDE SEQUENCE [LARGE SCALE GENOMIC DNA]</scope>
    <source>
        <strain evidence="7 8">DSM 11170</strain>
    </source>
</reference>
<comment type="caution">
    <text evidence="7">The sequence shown here is derived from an EMBL/GenBank/DDBJ whole genome shotgun (WGS) entry which is preliminary data.</text>
</comment>
<dbReference type="Proteomes" id="UP000294813">
    <property type="component" value="Unassembled WGS sequence"/>
</dbReference>
<dbReference type="PANTHER" id="PTHR13748:SF62">
    <property type="entry name" value="COBW DOMAIN-CONTAINING PROTEIN"/>
    <property type="match status" value="1"/>
</dbReference>
<keyword evidence="3" id="KW-0143">Chaperone</keyword>
<dbReference type="Pfam" id="PF02492">
    <property type="entry name" value="cobW"/>
    <property type="match status" value="1"/>
</dbReference>
<feature type="domain" description="CobW C-terminal" evidence="6">
    <location>
        <begin position="227"/>
        <end position="312"/>
    </location>
</feature>
<evidence type="ECO:0000256" key="1">
    <source>
        <dbReference type="ARBA" id="ARBA00022741"/>
    </source>
</evidence>
<evidence type="ECO:0000256" key="2">
    <source>
        <dbReference type="ARBA" id="ARBA00022801"/>
    </source>
</evidence>
<protein>
    <submittedName>
        <fullName evidence="7">G3E family GTPase</fullName>
    </submittedName>
</protein>
<dbReference type="RefSeq" id="WP_131917748.1">
    <property type="nucleotide sequence ID" value="NZ_JAOQNU010000001.1"/>
</dbReference>
<name>A0A4R2S183_9FIRM</name>
<dbReference type="Pfam" id="PF07683">
    <property type="entry name" value="CobW_C"/>
    <property type="match status" value="1"/>
</dbReference>
<proteinExistence type="inferred from homology"/>
<dbReference type="OrthoDB" id="9808822at2"/>
<dbReference type="CDD" id="cd03112">
    <property type="entry name" value="CobW-like"/>
    <property type="match status" value="1"/>
</dbReference>
<dbReference type="InterPro" id="IPR027417">
    <property type="entry name" value="P-loop_NTPase"/>
</dbReference>
<dbReference type="Gene3D" id="3.40.50.300">
    <property type="entry name" value="P-loop containing nucleotide triphosphate hydrolases"/>
    <property type="match status" value="1"/>
</dbReference>
<dbReference type="SMART" id="SM00833">
    <property type="entry name" value="CobW_C"/>
    <property type="match status" value="1"/>
</dbReference>
<dbReference type="AlphaFoldDB" id="A0A4R2S183"/>
<dbReference type="InterPro" id="IPR011629">
    <property type="entry name" value="CobW-like_C"/>
</dbReference>
<dbReference type="GO" id="GO:0016787">
    <property type="term" value="F:hydrolase activity"/>
    <property type="evidence" value="ECO:0007669"/>
    <property type="project" value="UniProtKB-KW"/>
</dbReference>
<comment type="catalytic activity">
    <reaction evidence="5">
        <text>GTP + H2O = GDP + phosphate + H(+)</text>
        <dbReference type="Rhea" id="RHEA:19669"/>
        <dbReference type="ChEBI" id="CHEBI:15377"/>
        <dbReference type="ChEBI" id="CHEBI:15378"/>
        <dbReference type="ChEBI" id="CHEBI:37565"/>
        <dbReference type="ChEBI" id="CHEBI:43474"/>
        <dbReference type="ChEBI" id="CHEBI:58189"/>
    </reaction>
    <physiologicalReaction direction="left-to-right" evidence="5">
        <dbReference type="Rhea" id="RHEA:19670"/>
    </physiologicalReaction>
</comment>
<evidence type="ECO:0000256" key="3">
    <source>
        <dbReference type="ARBA" id="ARBA00023186"/>
    </source>
</evidence>
<dbReference type="PANTHER" id="PTHR13748">
    <property type="entry name" value="COBW-RELATED"/>
    <property type="match status" value="1"/>
</dbReference>
<accession>A0A4R2S183</accession>
<keyword evidence="2" id="KW-0378">Hydrolase</keyword>
<evidence type="ECO:0000256" key="5">
    <source>
        <dbReference type="ARBA" id="ARBA00049117"/>
    </source>
</evidence>
<evidence type="ECO:0000313" key="8">
    <source>
        <dbReference type="Proteomes" id="UP000294813"/>
    </source>
</evidence>
<evidence type="ECO:0000313" key="7">
    <source>
        <dbReference type="EMBL" id="TCP68957.1"/>
    </source>
</evidence>
<dbReference type="EMBL" id="SLXT01000001">
    <property type="protein sequence ID" value="TCP68957.1"/>
    <property type="molecule type" value="Genomic_DNA"/>
</dbReference>
<sequence length="316" mass="34727">MSIKVDIISGFLGAGKTTLLSKLLKESLTGEKVVIIENEFGEIGIDGHVLREQKIEVLEINSGCICCSLVGDFIRGIDEIVTAYKPERIIIEPTGLARLTDVIKACQKAAGKNDLTLNALITVVDVVHHQAYIEDFGEFYHDQIAHAKTILLSKTQEVDDPVIDSVVASVSEINRYANLITADWAVLTGDEILAIAELSPELDGAVPKAFHDHSHCDDHEAAGQKIIDIWGAETERSFSAAEIKANLNVLPHNDIFGTILRGKGLIRAGQDGWLQFDYVRGFYRIKEAGTHQKSRLCFIGYNVNKKALNELFGTIC</sequence>